<evidence type="ECO:0008006" key="5">
    <source>
        <dbReference type="Google" id="ProtNLM"/>
    </source>
</evidence>
<evidence type="ECO:0000256" key="1">
    <source>
        <dbReference type="ARBA" id="ARBA00006270"/>
    </source>
</evidence>
<gene>
    <name evidence="3" type="primary">Acey_s0148.g2650</name>
    <name evidence="3" type="synonym">Acey-C52B11.5</name>
    <name evidence="3" type="ORF">Y032_0148g2650</name>
</gene>
<dbReference type="SMART" id="SM00173">
    <property type="entry name" value="RAS"/>
    <property type="match status" value="1"/>
</dbReference>
<protein>
    <recommendedName>
        <fullName evidence="5">Ras family protein</fullName>
    </recommendedName>
</protein>
<keyword evidence="4" id="KW-1185">Reference proteome</keyword>
<comment type="caution">
    <text evidence="3">The sequence shown here is derived from an EMBL/GenBank/DDBJ whole genome shotgun (WGS) entry which is preliminary data.</text>
</comment>
<dbReference type="AlphaFoldDB" id="A0A016T1V0"/>
<reference evidence="4" key="1">
    <citation type="journal article" date="2015" name="Nat. Genet.">
        <title>The genome and transcriptome of the zoonotic hookworm Ancylostoma ceylanicum identify infection-specific gene families.</title>
        <authorList>
            <person name="Schwarz E.M."/>
            <person name="Hu Y."/>
            <person name="Antoshechkin I."/>
            <person name="Miller M.M."/>
            <person name="Sternberg P.W."/>
            <person name="Aroian R.V."/>
        </authorList>
    </citation>
    <scope>NUCLEOTIDE SEQUENCE</scope>
    <source>
        <strain evidence="4">HY135</strain>
    </source>
</reference>
<dbReference type="InterPro" id="IPR027417">
    <property type="entry name" value="P-loop_NTPase"/>
</dbReference>
<dbReference type="GO" id="GO:0005525">
    <property type="term" value="F:GTP binding"/>
    <property type="evidence" value="ECO:0007669"/>
    <property type="project" value="InterPro"/>
</dbReference>
<evidence type="ECO:0000256" key="2">
    <source>
        <dbReference type="ARBA" id="ARBA00022741"/>
    </source>
</evidence>
<dbReference type="EMBL" id="JARK01001484">
    <property type="protein sequence ID" value="EYB96652.1"/>
    <property type="molecule type" value="Genomic_DNA"/>
</dbReference>
<dbReference type="InterPro" id="IPR001806">
    <property type="entry name" value="Small_GTPase"/>
</dbReference>
<proteinExistence type="inferred from homology"/>
<dbReference type="SMART" id="SM00175">
    <property type="entry name" value="RAB"/>
    <property type="match status" value="1"/>
</dbReference>
<evidence type="ECO:0000313" key="4">
    <source>
        <dbReference type="Proteomes" id="UP000024635"/>
    </source>
</evidence>
<dbReference type="SUPFAM" id="SSF52540">
    <property type="entry name" value="P-loop containing nucleoside triphosphate hydrolases"/>
    <property type="match status" value="1"/>
</dbReference>
<dbReference type="GO" id="GO:0003924">
    <property type="term" value="F:GTPase activity"/>
    <property type="evidence" value="ECO:0007669"/>
    <property type="project" value="InterPro"/>
</dbReference>
<dbReference type="STRING" id="53326.A0A016T1V0"/>
<sequence length="237" mass="26976">MEVSYGDMVIFPREPQYAANRFKILVVGRKGSGRSALVRRFKHNEFHEIMEDLPLPEITVVVRAVRGDIVKADLQIMELSNFVTNDDPSNLAKVHIAKHCLDVNGLLLVYDTTSQETFEEICNALPSLQRMIAPDVDICLVGTKADLSDAREISFVDAEKKSQALGFSLFETSAVTGINCEELILEILDKLSERRAEVREYLTEKDKVPQEEIEANEVEPVKPSLFCWLPYFWKRKE</sequence>
<comment type="similarity">
    <text evidence="1">Belongs to the small GTPase superfamily. Rab family.</text>
</comment>
<dbReference type="Proteomes" id="UP000024635">
    <property type="component" value="Unassembled WGS sequence"/>
</dbReference>
<name>A0A016T1V0_9BILA</name>
<dbReference type="OrthoDB" id="28357at2759"/>
<dbReference type="Pfam" id="PF00071">
    <property type="entry name" value="Ras"/>
    <property type="match status" value="1"/>
</dbReference>
<accession>A0A016T1V0</accession>
<organism evidence="3 4">
    <name type="scientific">Ancylostoma ceylanicum</name>
    <dbReference type="NCBI Taxonomy" id="53326"/>
    <lineage>
        <taxon>Eukaryota</taxon>
        <taxon>Metazoa</taxon>
        <taxon>Ecdysozoa</taxon>
        <taxon>Nematoda</taxon>
        <taxon>Chromadorea</taxon>
        <taxon>Rhabditida</taxon>
        <taxon>Rhabditina</taxon>
        <taxon>Rhabditomorpha</taxon>
        <taxon>Strongyloidea</taxon>
        <taxon>Ancylostomatidae</taxon>
        <taxon>Ancylostomatinae</taxon>
        <taxon>Ancylostoma</taxon>
    </lineage>
</organism>
<dbReference type="PROSITE" id="PS51421">
    <property type="entry name" value="RAS"/>
    <property type="match status" value="1"/>
</dbReference>
<dbReference type="PANTHER" id="PTHR47978">
    <property type="match status" value="1"/>
</dbReference>
<dbReference type="PROSITE" id="PS51419">
    <property type="entry name" value="RAB"/>
    <property type="match status" value="1"/>
</dbReference>
<keyword evidence="2" id="KW-0547">Nucleotide-binding</keyword>
<evidence type="ECO:0000313" key="3">
    <source>
        <dbReference type="EMBL" id="EYB96652.1"/>
    </source>
</evidence>
<dbReference type="PRINTS" id="PR00449">
    <property type="entry name" value="RASTRNSFRMNG"/>
</dbReference>
<dbReference type="Gene3D" id="3.40.50.300">
    <property type="entry name" value="P-loop containing nucleotide triphosphate hydrolases"/>
    <property type="match status" value="1"/>
</dbReference>